<evidence type="ECO:0000256" key="1">
    <source>
        <dbReference type="SAM" id="MobiDB-lite"/>
    </source>
</evidence>
<protein>
    <submittedName>
        <fullName evidence="2">Uncharacterized protein</fullName>
    </submittedName>
</protein>
<dbReference type="Gene3D" id="1.10.260.40">
    <property type="entry name" value="lambda repressor-like DNA-binding domains"/>
    <property type="match status" value="1"/>
</dbReference>
<evidence type="ECO:0000313" key="3">
    <source>
        <dbReference type="Proteomes" id="UP000095759"/>
    </source>
</evidence>
<dbReference type="EMBL" id="MEHJ01000002">
    <property type="protein sequence ID" value="OEJ21211.1"/>
    <property type="molecule type" value="Genomic_DNA"/>
</dbReference>
<keyword evidence="3" id="KW-1185">Reference proteome</keyword>
<accession>A0A1E5NYE3</accession>
<dbReference type="STRING" id="285458.BGM19_36935"/>
<comment type="caution">
    <text evidence="2">The sequence shown here is derived from an EMBL/GenBank/DDBJ whole genome shotgun (WGS) entry which is preliminary data.</text>
</comment>
<evidence type="ECO:0000313" key="2">
    <source>
        <dbReference type="EMBL" id="OEJ21211.1"/>
    </source>
</evidence>
<dbReference type="OrthoDB" id="4178291at2"/>
<name>A0A1E5NYE3_9ACTN</name>
<dbReference type="GO" id="GO:0003677">
    <property type="term" value="F:DNA binding"/>
    <property type="evidence" value="ECO:0007669"/>
    <property type="project" value="InterPro"/>
</dbReference>
<dbReference type="Proteomes" id="UP000095759">
    <property type="component" value="Unassembled WGS sequence"/>
</dbReference>
<sequence>MPSQDDLHSPPEGEISAYPPLDPRRATRVREELGLTHGQVAWAVSAFQGHPLHPDTLRAWEQGAEMPTARQIRGLVAALWCSLGDLLGEPATLLQCRTLLGLTVEQVALEVGMTRDRYAEAERRNRWRGSGRQTQALLEVLRPPPACFVGACGRTGQLRVLLREAVTGWWPNYVRPVEKIVPVAPAEIRRALEQLHLAYQRIDNHGRTGAAAEAVEREALAFLDRVDEQLWRRLRTQGT</sequence>
<feature type="compositionally biased region" description="Basic and acidic residues" evidence="1">
    <location>
        <begin position="1"/>
        <end position="11"/>
    </location>
</feature>
<feature type="region of interest" description="Disordered" evidence="1">
    <location>
        <begin position="1"/>
        <end position="23"/>
    </location>
</feature>
<proteinExistence type="predicted"/>
<reference evidence="2 3" key="1">
    <citation type="submission" date="2016-08" db="EMBL/GenBank/DDBJ databases">
        <title>Complete genome sequence of Streptomyces agglomeratus strain 6-3-2, a novel anti-MRSA actinomycete isolated from Wuli of Tebit, China.</title>
        <authorList>
            <person name="Chen X."/>
        </authorList>
    </citation>
    <scope>NUCLEOTIDE SEQUENCE [LARGE SCALE GENOMIC DNA]</scope>
    <source>
        <strain evidence="2 3">6-3-2</strain>
    </source>
</reference>
<dbReference type="RefSeq" id="WP_069931731.1">
    <property type="nucleotide sequence ID" value="NZ_MEHI01000008.1"/>
</dbReference>
<dbReference type="InterPro" id="IPR010982">
    <property type="entry name" value="Lambda_DNA-bd_dom_sf"/>
</dbReference>
<gene>
    <name evidence="2" type="ORF">AS594_36865</name>
</gene>
<organism evidence="2 3">
    <name type="scientific">Streptomyces agglomeratus</name>
    <dbReference type="NCBI Taxonomy" id="285458"/>
    <lineage>
        <taxon>Bacteria</taxon>
        <taxon>Bacillati</taxon>
        <taxon>Actinomycetota</taxon>
        <taxon>Actinomycetes</taxon>
        <taxon>Kitasatosporales</taxon>
        <taxon>Streptomycetaceae</taxon>
        <taxon>Streptomyces</taxon>
    </lineage>
</organism>
<dbReference type="AlphaFoldDB" id="A0A1E5NYE3"/>